<comment type="subcellular location">
    <subcellularLocation>
        <location evidence="1">Cell membrane</location>
    </subcellularLocation>
</comment>
<keyword evidence="10" id="KW-0393">Immunoglobulin domain</keyword>
<dbReference type="GO" id="GO:0098632">
    <property type="term" value="F:cell-cell adhesion mediator activity"/>
    <property type="evidence" value="ECO:0007669"/>
    <property type="project" value="TreeGrafter"/>
</dbReference>
<evidence type="ECO:0000259" key="12">
    <source>
        <dbReference type="PROSITE" id="PS50853"/>
    </source>
</evidence>
<evidence type="ECO:0000256" key="2">
    <source>
        <dbReference type="ARBA" id="ARBA00009812"/>
    </source>
</evidence>
<reference evidence="13" key="1">
    <citation type="submission" date="2025-08" db="UniProtKB">
        <authorList>
            <consortium name="Ensembl"/>
        </authorList>
    </citation>
    <scope>IDENTIFICATION</scope>
</reference>
<dbReference type="Gene3D" id="2.60.40.10">
    <property type="entry name" value="Immunoglobulins"/>
    <property type="match status" value="5"/>
</dbReference>
<evidence type="ECO:0000256" key="3">
    <source>
        <dbReference type="ARBA" id="ARBA00022475"/>
    </source>
</evidence>
<feature type="domain" description="Ig-like" evidence="11">
    <location>
        <begin position="19"/>
        <end position="110"/>
    </location>
</feature>
<comment type="similarity">
    <text evidence="2">Belongs to the immunoglobulin superfamily. Contactin family.</text>
</comment>
<dbReference type="Pfam" id="PF00041">
    <property type="entry name" value="fn3"/>
    <property type="match status" value="1"/>
</dbReference>
<dbReference type="PANTHER" id="PTHR44170:SF10">
    <property type="entry name" value="CONTACTIN-1"/>
    <property type="match status" value="1"/>
</dbReference>
<dbReference type="InterPro" id="IPR007110">
    <property type="entry name" value="Ig-like_dom"/>
</dbReference>
<dbReference type="Ensembl" id="ENSSGRT00000004186.1">
    <property type="protein sequence ID" value="ENSSGRP00000003858.1"/>
    <property type="gene ID" value="ENSSGRG00000002352.1"/>
</dbReference>
<dbReference type="Proteomes" id="UP000472262">
    <property type="component" value="Unassembled WGS sequence"/>
</dbReference>
<evidence type="ECO:0000313" key="13">
    <source>
        <dbReference type="Ensembl" id="ENSSGRP00000003858.1"/>
    </source>
</evidence>
<dbReference type="InterPro" id="IPR003598">
    <property type="entry name" value="Ig_sub2"/>
</dbReference>
<reference evidence="13" key="2">
    <citation type="submission" date="2025-09" db="UniProtKB">
        <authorList>
            <consortium name="Ensembl"/>
        </authorList>
    </citation>
    <scope>IDENTIFICATION</scope>
</reference>
<evidence type="ECO:0008006" key="15">
    <source>
        <dbReference type="Google" id="ProtNLM"/>
    </source>
</evidence>
<evidence type="ECO:0000259" key="11">
    <source>
        <dbReference type="PROSITE" id="PS50835"/>
    </source>
</evidence>
<dbReference type="InParanoid" id="A0A672K589"/>
<keyword evidence="8" id="KW-1015">Disulfide bond</keyword>
<keyword evidence="4" id="KW-0732">Signal</keyword>
<dbReference type="InterPro" id="IPR003961">
    <property type="entry name" value="FN3_dom"/>
</dbReference>
<dbReference type="InterPro" id="IPR036179">
    <property type="entry name" value="Ig-like_dom_sf"/>
</dbReference>
<feature type="domain" description="Ig-like" evidence="11">
    <location>
        <begin position="127"/>
        <end position="202"/>
    </location>
</feature>
<dbReference type="FunFam" id="2.60.40.10:FF:000047">
    <property type="entry name" value="Contactin 1"/>
    <property type="match status" value="1"/>
</dbReference>
<keyword evidence="7" id="KW-0472">Membrane</keyword>
<evidence type="ECO:0000256" key="8">
    <source>
        <dbReference type="ARBA" id="ARBA00023157"/>
    </source>
</evidence>
<organism evidence="13 14">
    <name type="scientific">Sinocyclocheilus grahami</name>
    <name type="common">Dianchi golden-line fish</name>
    <name type="synonym">Barbus grahami</name>
    <dbReference type="NCBI Taxonomy" id="75366"/>
    <lineage>
        <taxon>Eukaryota</taxon>
        <taxon>Metazoa</taxon>
        <taxon>Chordata</taxon>
        <taxon>Craniata</taxon>
        <taxon>Vertebrata</taxon>
        <taxon>Euteleostomi</taxon>
        <taxon>Actinopterygii</taxon>
        <taxon>Neopterygii</taxon>
        <taxon>Teleostei</taxon>
        <taxon>Ostariophysi</taxon>
        <taxon>Cypriniformes</taxon>
        <taxon>Cyprinidae</taxon>
        <taxon>Cyprininae</taxon>
        <taxon>Sinocyclocheilus</taxon>
    </lineage>
</organism>
<evidence type="ECO:0000256" key="6">
    <source>
        <dbReference type="ARBA" id="ARBA00022889"/>
    </source>
</evidence>
<dbReference type="Pfam" id="PF00047">
    <property type="entry name" value="ig"/>
    <property type="match status" value="1"/>
</dbReference>
<sequence length="634" mass="70538">MCFESLTVFFSDESSGFGPVFEEQPVDTIYPEESPEDKIIMNCRTRANPPATYRWRLDNTEIVIGNDDHYSLMGGNLVISFPDKSKHAGNYSCLASNEYGTLVSQKASVQFGYLDMFSSDERQAVYVKEGQGAVLLCAPPPHFPEDLSFRWMLNEFPEFILLDKRRFVSQTTGNLYISTVRASDSGNYSCFVSSPSIAKSVFSKFIPLVPIAERSLRKYPADIKVKSADTYTLLGQNVTLECFQCPNNHSEHLSMSLSSDATKITLAPSNADISVGESTRMECAASHDPSLDLTFIWSLDARAIDFDQDREHYERKTVISAGTSSSELLISNTQLRHAGRYSCTAQTPVDNVTVSAELVVRGPPGPPGGVRVDGVMTSSVRVTWSHGTDNLSPISKYSVQDVRAQQEWRDASTSPVNVEGNAEMSSVINLTPWTEYEFRVIATNTLGTGPPSDPSPTITTREARPVVAPSEIGGGGGTSRELTITWTPVQPQYYYGSNFGYIIAFKPHKEWVIIESMRIVMTKTHKPSQVTFIVLYTKTIVHHPGLISSRFVLNRWRQSVLYRPEGQPNGVLYTTVKQSIDLPMKKGDYLVEVRAHSEGGDGAVAQVRIAGKTTFTLEHEDRFWRCFYAKVTYK</sequence>
<feature type="domain" description="Fibronectin type-III" evidence="12">
    <location>
        <begin position="366"/>
        <end position="463"/>
    </location>
</feature>
<dbReference type="PROSITE" id="PS50853">
    <property type="entry name" value="FN3"/>
    <property type="match status" value="1"/>
</dbReference>
<dbReference type="SUPFAM" id="SSF48726">
    <property type="entry name" value="Immunoglobulin"/>
    <property type="match status" value="3"/>
</dbReference>
<dbReference type="FunFam" id="2.60.40.10:FF:000052">
    <property type="entry name" value="Contactin 1"/>
    <property type="match status" value="1"/>
</dbReference>
<dbReference type="Pfam" id="PF13927">
    <property type="entry name" value="Ig_3"/>
    <property type="match status" value="2"/>
</dbReference>
<dbReference type="FunFam" id="2.60.40.10:FF:000044">
    <property type="entry name" value="Contactin 1"/>
    <property type="match status" value="1"/>
</dbReference>
<keyword evidence="5" id="KW-0677">Repeat</keyword>
<evidence type="ECO:0000256" key="1">
    <source>
        <dbReference type="ARBA" id="ARBA00004236"/>
    </source>
</evidence>
<keyword evidence="9" id="KW-0325">Glycoprotein</keyword>
<dbReference type="InterPro" id="IPR013783">
    <property type="entry name" value="Ig-like_fold"/>
</dbReference>
<keyword evidence="14" id="KW-1185">Reference proteome</keyword>
<evidence type="ECO:0000256" key="10">
    <source>
        <dbReference type="ARBA" id="ARBA00023319"/>
    </source>
</evidence>
<dbReference type="SMART" id="SM00060">
    <property type="entry name" value="FN3"/>
    <property type="match status" value="2"/>
</dbReference>
<dbReference type="GO" id="GO:0007411">
    <property type="term" value="P:axon guidance"/>
    <property type="evidence" value="ECO:0007669"/>
    <property type="project" value="TreeGrafter"/>
</dbReference>
<dbReference type="SMART" id="SM00409">
    <property type="entry name" value="IG"/>
    <property type="match status" value="3"/>
</dbReference>
<evidence type="ECO:0000313" key="14">
    <source>
        <dbReference type="Proteomes" id="UP000472262"/>
    </source>
</evidence>
<dbReference type="GO" id="GO:0030424">
    <property type="term" value="C:axon"/>
    <property type="evidence" value="ECO:0007669"/>
    <property type="project" value="TreeGrafter"/>
</dbReference>
<proteinExistence type="inferred from homology"/>
<dbReference type="GO" id="GO:0007420">
    <property type="term" value="P:brain development"/>
    <property type="evidence" value="ECO:0007669"/>
    <property type="project" value="TreeGrafter"/>
</dbReference>
<dbReference type="InterPro" id="IPR003599">
    <property type="entry name" value="Ig_sub"/>
</dbReference>
<evidence type="ECO:0000256" key="4">
    <source>
        <dbReference type="ARBA" id="ARBA00022729"/>
    </source>
</evidence>
<dbReference type="InterPro" id="IPR036116">
    <property type="entry name" value="FN3_sf"/>
</dbReference>
<protein>
    <recommendedName>
        <fullName evidence="15">Contactin 1</fullName>
    </recommendedName>
</protein>
<dbReference type="FunFam" id="2.60.40.10:FF:000064">
    <property type="entry name" value="Contactin 1"/>
    <property type="match status" value="1"/>
</dbReference>
<name>A0A672K589_SINGR</name>
<evidence type="ECO:0000256" key="9">
    <source>
        <dbReference type="ARBA" id="ARBA00023180"/>
    </source>
</evidence>
<dbReference type="PANTHER" id="PTHR44170">
    <property type="entry name" value="PROTEIN SIDEKICK"/>
    <property type="match status" value="1"/>
</dbReference>
<dbReference type="CDD" id="cd00063">
    <property type="entry name" value="FN3"/>
    <property type="match status" value="1"/>
</dbReference>
<dbReference type="PROSITE" id="PS50835">
    <property type="entry name" value="IG_LIKE"/>
    <property type="match status" value="3"/>
</dbReference>
<dbReference type="AlphaFoldDB" id="A0A672K589"/>
<dbReference type="SMART" id="SM00408">
    <property type="entry name" value="IGc2"/>
    <property type="match status" value="3"/>
</dbReference>
<keyword evidence="6" id="KW-0130">Cell adhesion</keyword>
<dbReference type="GO" id="GO:0005886">
    <property type="term" value="C:plasma membrane"/>
    <property type="evidence" value="ECO:0007669"/>
    <property type="project" value="UniProtKB-SubCell"/>
</dbReference>
<keyword evidence="3" id="KW-1003">Cell membrane</keyword>
<feature type="domain" description="Ig-like" evidence="11">
    <location>
        <begin position="262"/>
        <end position="355"/>
    </location>
</feature>
<accession>A0A672K589</accession>
<evidence type="ECO:0000256" key="5">
    <source>
        <dbReference type="ARBA" id="ARBA00022737"/>
    </source>
</evidence>
<evidence type="ECO:0000256" key="7">
    <source>
        <dbReference type="ARBA" id="ARBA00023136"/>
    </source>
</evidence>
<dbReference type="SUPFAM" id="SSF49265">
    <property type="entry name" value="Fibronectin type III"/>
    <property type="match status" value="2"/>
</dbReference>
<dbReference type="InterPro" id="IPR013151">
    <property type="entry name" value="Immunoglobulin_dom"/>
</dbReference>